<dbReference type="InterPro" id="IPR003959">
    <property type="entry name" value="ATPase_AAA_core"/>
</dbReference>
<dbReference type="Gene3D" id="1.10.8.60">
    <property type="match status" value="1"/>
</dbReference>
<dbReference type="SMART" id="SM00382">
    <property type="entry name" value="AAA"/>
    <property type="match status" value="1"/>
</dbReference>
<dbReference type="CDD" id="cd00009">
    <property type="entry name" value="AAA"/>
    <property type="match status" value="1"/>
</dbReference>
<dbReference type="RefSeq" id="XP_066827874.1">
    <property type="nucleotide sequence ID" value="XM_066976911.1"/>
</dbReference>
<dbReference type="Pfam" id="PF00004">
    <property type="entry name" value="AAA"/>
    <property type="match status" value="1"/>
</dbReference>
<accession>A0ABP0ZH29</accession>
<keyword evidence="4" id="KW-1185">Reference proteome</keyword>
<dbReference type="EMBL" id="OZ022405">
    <property type="protein sequence ID" value="CAK9436378.1"/>
    <property type="molecule type" value="Genomic_DNA"/>
</dbReference>
<protein>
    <recommendedName>
        <fullName evidence="2">AAA+ ATPase domain-containing protein</fullName>
    </recommendedName>
</protein>
<dbReference type="InterPro" id="IPR027417">
    <property type="entry name" value="P-loop_NTPase"/>
</dbReference>
<evidence type="ECO:0000256" key="1">
    <source>
        <dbReference type="SAM" id="MobiDB-lite"/>
    </source>
</evidence>
<feature type="compositionally biased region" description="Acidic residues" evidence="1">
    <location>
        <begin position="43"/>
        <end position="54"/>
    </location>
</feature>
<dbReference type="PANTHER" id="PTHR23389:SF3">
    <property type="entry name" value="CHROMOSOME TRANSMISSION FIDELITY PROTEIN 18 HOMOLOG"/>
    <property type="match status" value="1"/>
</dbReference>
<feature type="region of interest" description="Disordered" evidence="1">
    <location>
        <begin position="732"/>
        <end position="754"/>
    </location>
</feature>
<feature type="region of interest" description="Disordered" evidence="1">
    <location>
        <begin position="27"/>
        <end position="73"/>
    </location>
</feature>
<dbReference type="SUPFAM" id="SSF52540">
    <property type="entry name" value="P-loop containing nucleoside triphosphate hydrolases"/>
    <property type="match status" value="1"/>
</dbReference>
<dbReference type="InterPro" id="IPR003593">
    <property type="entry name" value="AAA+_ATPase"/>
</dbReference>
<evidence type="ECO:0000313" key="4">
    <source>
        <dbReference type="Proteomes" id="UP001497383"/>
    </source>
</evidence>
<feature type="domain" description="AAA+ ATPase" evidence="2">
    <location>
        <begin position="202"/>
        <end position="379"/>
    </location>
</feature>
<evidence type="ECO:0000313" key="3">
    <source>
        <dbReference type="EMBL" id="CAK9436378.1"/>
    </source>
</evidence>
<name>A0ABP0ZH29_9ASCO</name>
<evidence type="ECO:0000259" key="2">
    <source>
        <dbReference type="SMART" id="SM00382"/>
    </source>
</evidence>
<dbReference type="Gene3D" id="3.40.50.300">
    <property type="entry name" value="P-loop containing nucleotide triphosphate hydrolases"/>
    <property type="match status" value="1"/>
</dbReference>
<dbReference type="PANTHER" id="PTHR23389">
    <property type="entry name" value="CHROMOSOME TRANSMISSION FIDELITY FACTOR 18"/>
    <property type="match status" value="1"/>
</dbReference>
<feature type="compositionally biased region" description="Basic and acidic residues" evidence="1">
    <location>
        <begin position="320"/>
        <end position="329"/>
    </location>
</feature>
<feature type="region of interest" description="Disordered" evidence="1">
    <location>
        <begin position="315"/>
        <end position="334"/>
    </location>
</feature>
<gene>
    <name evidence="3" type="ORF">LODBEIA_P09360</name>
</gene>
<dbReference type="GeneID" id="92206132"/>
<dbReference type="Proteomes" id="UP001497383">
    <property type="component" value="Chromosome 1"/>
</dbReference>
<reference evidence="3 4" key="1">
    <citation type="submission" date="2024-03" db="EMBL/GenBank/DDBJ databases">
        <authorList>
            <person name="Brejova B."/>
        </authorList>
    </citation>
    <scope>NUCLEOTIDE SEQUENCE [LARGE SCALE GENOMIC DNA]</scope>
    <source>
        <strain evidence="3 4">CBS 14171</strain>
    </source>
</reference>
<sequence length="834" mass="93230">MTEMSENAPLDLGASFLFAAPSLSSQNTQAGVTFREENQLSDQGDEEAKEEEEPEVRIPSSPLRVSDADPGSDSVSCKKVKLFNQQVIPLRERSKSTARARSYNDVETYSLLDMDSLRSKAELRIKIKENNAQLKRETNIVNLETAPQMWTDKYRPNNFLQLCSAGNDKQYRLVMKWLSKWSAVVFGENSKPEGVDTLGRPLRKILLIHGPPGIGKTVAAHILARQMGYDLQELNAANSMDTLPHAQLGGGSSSNSAYANAANALKLKITNSLTSNSVSNNTKPTCLLIDELDSMANVGDIVRVLTDIINSDQRAYNKRKYSDPKESKSTKNKKKDKMLNRPIICIANDIYSRQPGRVGPNPLEKIRAMAEVVNFRKPTSAQRATGAKISSNSMKSVKDFLMTINENEKLGLDYREVGDICENCEADIRACLNQMQFSGRRLEPGLNDVPKSNPALHDKNVSWFSMVDEIFRRDPQLKKEDNFIKLLDKYMNGNGKAVTGSSDSFDKLMNGIFGRYLDVVHLQDNSLSRPAEFSDWMNHFDVLLHHTHMDSSQYAPLLALKSWSLFSDIKVHKIGGDTNTLVPNAKNLAYESFEALKEHKHVVKTVMQNLPVSTLLALGGGGNVEHCATMFLPFASKILSPAFTSKIKSNLAAHELVWLDKVTQLSSDLQLGFEFQREVETGQTQLKFSPDWDGLSLYESELAKTPAAIDKKQTQLKRQNLFPLVTAELDNRSTSTKKRHSDEIETGTGTEHKSKYKKAKVDDGNDAAVKKNQNSYFFKERYDDDGSKAAAAADGEPHTTKEKKGATQRIWVNYNEGFSNAVRKKVSWKDIWLP</sequence>
<organism evidence="3 4">
    <name type="scientific">Lodderomyces beijingensis</name>
    <dbReference type="NCBI Taxonomy" id="1775926"/>
    <lineage>
        <taxon>Eukaryota</taxon>
        <taxon>Fungi</taxon>
        <taxon>Dikarya</taxon>
        <taxon>Ascomycota</taxon>
        <taxon>Saccharomycotina</taxon>
        <taxon>Pichiomycetes</taxon>
        <taxon>Debaryomycetaceae</taxon>
        <taxon>Candida/Lodderomyces clade</taxon>
        <taxon>Lodderomyces</taxon>
    </lineage>
</organism>
<proteinExistence type="predicted"/>